<accession>A0ABU7AHR4</accession>
<gene>
    <name evidence="1" type="ORF">ATANTOWER_028892</name>
</gene>
<reference evidence="1 2" key="1">
    <citation type="submission" date="2021-07" db="EMBL/GenBank/DDBJ databases">
        <authorList>
            <person name="Palmer J.M."/>
        </authorList>
    </citation>
    <scope>NUCLEOTIDE SEQUENCE [LARGE SCALE GENOMIC DNA]</scope>
    <source>
        <strain evidence="1 2">AT_MEX2019</strain>
        <tissue evidence="1">Muscle</tissue>
    </source>
</reference>
<sequence>MSKQSFFYGKFKTVKSTLKLMVKQQVFVTKFLQYFCFQSSRTIVLLDAETKGRDAVKQSEGLDHKLIVLEKEVTVARDVQGDRPARLLLWMGRTALCSHLQWETIIRPQGKKPTSMTDITLKKRHYTHKKLEIFSLQVEFV</sequence>
<proteinExistence type="predicted"/>
<organism evidence="1 2">
    <name type="scientific">Ataeniobius toweri</name>
    <dbReference type="NCBI Taxonomy" id="208326"/>
    <lineage>
        <taxon>Eukaryota</taxon>
        <taxon>Metazoa</taxon>
        <taxon>Chordata</taxon>
        <taxon>Craniata</taxon>
        <taxon>Vertebrata</taxon>
        <taxon>Euteleostomi</taxon>
        <taxon>Actinopterygii</taxon>
        <taxon>Neopterygii</taxon>
        <taxon>Teleostei</taxon>
        <taxon>Neoteleostei</taxon>
        <taxon>Acanthomorphata</taxon>
        <taxon>Ovalentaria</taxon>
        <taxon>Atherinomorphae</taxon>
        <taxon>Cyprinodontiformes</taxon>
        <taxon>Goodeidae</taxon>
        <taxon>Ataeniobius</taxon>
    </lineage>
</organism>
<protein>
    <submittedName>
        <fullName evidence="1">Uncharacterized protein</fullName>
    </submittedName>
</protein>
<name>A0ABU7AHR4_9TELE</name>
<evidence type="ECO:0000313" key="2">
    <source>
        <dbReference type="Proteomes" id="UP001345963"/>
    </source>
</evidence>
<keyword evidence="2" id="KW-1185">Reference proteome</keyword>
<dbReference type="Proteomes" id="UP001345963">
    <property type="component" value="Unassembled WGS sequence"/>
</dbReference>
<dbReference type="EMBL" id="JAHUTI010017186">
    <property type="protein sequence ID" value="MED6237597.1"/>
    <property type="molecule type" value="Genomic_DNA"/>
</dbReference>
<comment type="caution">
    <text evidence="1">The sequence shown here is derived from an EMBL/GenBank/DDBJ whole genome shotgun (WGS) entry which is preliminary data.</text>
</comment>
<evidence type="ECO:0000313" key="1">
    <source>
        <dbReference type="EMBL" id="MED6237597.1"/>
    </source>
</evidence>